<dbReference type="AlphaFoldDB" id="A0A1L9TDA4"/>
<evidence type="ECO:0000313" key="1">
    <source>
        <dbReference type="EMBL" id="OJJ57381.1"/>
    </source>
</evidence>
<dbReference type="RefSeq" id="XP_040701187.1">
    <property type="nucleotide sequence ID" value="XM_040852371.1"/>
</dbReference>
<evidence type="ECO:0000313" key="2">
    <source>
        <dbReference type="Proteomes" id="UP000184356"/>
    </source>
</evidence>
<dbReference type="STRING" id="1036612.A0A1L9TDA4"/>
<dbReference type="SUPFAM" id="SSF53649">
    <property type="entry name" value="Alkaline phosphatase-like"/>
    <property type="match status" value="1"/>
</dbReference>
<dbReference type="Proteomes" id="UP000184356">
    <property type="component" value="Unassembled WGS sequence"/>
</dbReference>
<dbReference type="EMBL" id="KV878588">
    <property type="protein sequence ID" value="OJJ57381.1"/>
    <property type="molecule type" value="Genomic_DNA"/>
</dbReference>
<organism evidence="1 2">
    <name type="scientific">Aspergillus sydowii CBS 593.65</name>
    <dbReference type="NCBI Taxonomy" id="1036612"/>
    <lineage>
        <taxon>Eukaryota</taxon>
        <taxon>Fungi</taxon>
        <taxon>Dikarya</taxon>
        <taxon>Ascomycota</taxon>
        <taxon>Pezizomycotina</taxon>
        <taxon>Eurotiomycetes</taxon>
        <taxon>Eurotiomycetidae</taxon>
        <taxon>Eurotiales</taxon>
        <taxon>Aspergillaceae</taxon>
        <taxon>Aspergillus</taxon>
        <taxon>Aspergillus subgen. Nidulantes</taxon>
    </lineage>
</organism>
<dbReference type="OrthoDB" id="103349at2759"/>
<dbReference type="GeneID" id="63768444"/>
<sequence>MTTESGHGRSHDVNKDADVIVGGQSLRQYIQRPTEELYDLQASPLGVANLVGKREYRGLLIEMRSEIESWQGATKDPWLWRDRQSVVAEQRYSGEDLKMPERVDCVLDSGEYKDMQLYKVDDPALVDGVAL</sequence>
<dbReference type="InterPro" id="IPR017850">
    <property type="entry name" value="Alkaline_phosphatase_core_sf"/>
</dbReference>
<gene>
    <name evidence="1" type="ORF">ASPSYDRAFT_90673</name>
</gene>
<accession>A0A1L9TDA4</accession>
<dbReference type="VEuPathDB" id="FungiDB:ASPSYDRAFT_90673"/>
<name>A0A1L9TDA4_9EURO</name>
<dbReference type="Gene3D" id="3.40.720.10">
    <property type="entry name" value="Alkaline Phosphatase, subunit A"/>
    <property type="match status" value="1"/>
</dbReference>
<reference evidence="2" key="1">
    <citation type="journal article" date="2017" name="Genome Biol.">
        <title>Comparative genomics reveals high biological diversity and specific adaptations in the industrially and medically important fungal genus Aspergillus.</title>
        <authorList>
            <person name="de Vries R.P."/>
            <person name="Riley R."/>
            <person name="Wiebenga A."/>
            <person name="Aguilar-Osorio G."/>
            <person name="Amillis S."/>
            <person name="Uchima C.A."/>
            <person name="Anderluh G."/>
            <person name="Asadollahi M."/>
            <person name="Askin M."/>
            <person name="Barry K."/>
            <person name="Battaglia E."/>
            <person name="Bayram O."/>
            <person name="Benocci T."/>
            <person name="Braus-Stromeyer S.A."/>
            <person name="Caldana C."/>
            <person name="Canovas D."/>
            <person name="Cerqueira G.C."/>
            <person name="Chen F."/>
            <person name="Chen W."/>
            <person name="Choi C."/>
            <person name="Clum A."/>
            <person name="Dos Santos R.A."/>
            <person name="Damasio A.R."/>
            <person name="Diallinas G."/>
            <person name="Emri T."/>
            <person name="Fekete E."/>
            <person name="Flipphi M."/>
            <person name="Freyberg S."/>
            <person name="Gallo A."/>
            <person name="Gournas C."/>
            <person name="Habgood R."/>
            <person name="Hainaut M."/>
            <person name="Harispe M.L."/>
            <person name="Henrissat B."/>
            <person name="Hilden K.S."/>
            <person name="Hope R."/>
            <person name="Hossain A."/>
            <person name="Karabika E."/>
            <person name="Karaffa L."/>
            <person name="Karanyi Z."/>
            <person name="Krasevec N."/>
            <person name="Kuo A."/>
            <person name="Kusch H."/>
            <person name="LaButti K."/>
            <person name="Lagendijk E.L."/>
            <person name="Lapidus A."/>
            <person name="Levasseur A."/>
            <person name="Lindquist E."/>
            <person name="Lipzen A."/>
            <person name="Logrieco A.F."/>
            <person name="MacCabe A."/>
            <person name="Maekelae M.R."/>
            <person name="Malavazi I."/>
            <person name="Melin P."/>
            <person name="Meyer V."/>
            <person name="Mielnichuk N."/>
            <person name="Miskei M."/>
            <person name="Molnar A.P."/>
            <person name="Mule G."/>
            <person name="Ngan C.Y."/>
            <person name="Orejas M."/>
            <person name="Orosz E."/>
            <person name="Ouedraogo J.P."/>
            <person name="Overkamp K.M."/>
            <person name="Park H.-S."/>
            <person name="Perrone G."/>
            <person name="Piumi F."/>
            <person name="Punt P.J."/>
            <person name="Ram A.F."/>
            <person name="Ramon A."/>
            <person name="Rauscher S."/>
            <person name="Record E."/>
            <person name="Riano-Pachon D.M."/>
            <person name="Robert V."/>
            <person name="Roehrig J."/>
            <person name="Ruller R."/>
            <person name="Salamov A."/>
            <person name="Salih N.S."/>
            <person name="Samson R.A."/>
            <person name="Sandor E."/>
            <person name="Sanguinetti M."/>
            <person name="Schuetze T."/>
            <person name="Sepcic K."/>
            <person name="Shelest E."/>
            <person name="Sherlock G."/>
            <person name="Sophianopoulou V."/>
            <person name="Squina F.M."/>
            <person name="Sun H."/>
            <person name="Susca A."/>
            <person name="Todd R.B."/>
            <person name="Tsang A."/>
            <person name="Unkles S.E."/>
            <person name="van de Wiele N."/>
            <person name="van Rossen-Uffink D."/>
            <person name="Oliveira J.V."/>
            <person name="Vesth T.C."/>
            <person name="Visser J."/>
            <person name="Yu J.-H."/>
            <person name="Zhou M."/>
            <person name="Andersen M.R."/>
            <person name="Archer D.B."/>
            <person name="Baker S.E."/>
            <person name="Benoit I."/>
            <person name="Brakhage A.A."/>
            <person name="Braus G.H."/>
            <person name="Fischer R."/>
            <person name="Frisvad J.C."/>
            <person name="Goldman G.H."/>
            <person name="Houbraken J."/>
            <person name="Oakley B."/>
            <person name="Pocsi I."/>
            <person name="Scazzocchio C."/>
            <person name="Seiboth B."/>
            <person name="vanKuyk P.A."/>
            <person name="Wortman J."/>
            <person name="Dyer P.S."/>
            <person name="Grigoriev I.V."/>
        </authorList>
    </citation>
    <scope>NUCLEOTIDE SEQUENCE [LARGE SCALE GENOMIC DNA]</scope>
    <source>
        <strain evidence="2">CBS 593.65</strain>
    </source>
</reference>
<protein>
    <submittedName>
        <fullName evidence="1">Uncharacterized protein</fullName>
    </submittedName>
</protein>
<proteinExistence type="predicted"/>
<keyword evidence="2" id="KW-1185">Reference proteome</keyword>